<name>A0A0C3ASD4_SERVB</name>
<evidence type="ECO:0000313" key="1">
    <source>
        <dbReference type="EMBL" id="KIM22171.1"/>
    </source>
</evidence>
<dbReference type="AlphaFoldDB" id="A0A0C3ASD4"/>
<gene>
    <name evidence="1" type="ORF">M408DRAFT_293299</name>
</gene>
<proteinExistence type="predicted"/>
<keyword evidence="2" id="KW-1185">Reference proteome</keyword>
<accession>A0A0C3ASD4</accession>
<reference evidence="1 2" key="1">
    <citation type="submission" date="2014-04" db="EMBL/GenBank/DDBJ databases">
        <authorList>
            <consortium name="DOE Joint Genome Institute"/>
            <person name="Kuo A."/>
            <person name="Zuccaro A."/>
            <person name="Kohler A."/>
            <person name="Nagy L.G."/>
            <person name="Floudas D."/>
            <person name="Copeland A."/>
            <person name="Barry K.W."/>
            <person name="Cichocki N."/>
            <person name="Veneault-Fourrey C."/>
            <person name="LaButti K."/>
            <person name="Lindquist E.A."/>
            <person name="Lipzen A."/>
            <person name="Lundell T."/>
            <person name="Morin E."/>
            <person name="Murat C."/>
            <person name="Sun H."/>
            <person name="Tunlid A."/>
            <person name="Henrissat B."/>
            <person name="Grigoriev I.V."/>
            <person name="Hibbett D.S."/>
            <person name="Martin F."/>
            <person name="Nordberg H.P."/>
            <person name="Cantor M.N."/>
            <person name="Hua S.X."/>
        </authorList>
    </citation>
    <scope>NUCLEOTIDE SEQUENCE [LARGE SCALE GENOMIC DNA]</scope>
    <source>
        <strain evidence="1 2">MAFF 305830</strain>
    </source>
</reference>
<sequence length="188" mass="21820">MPLRLSYVIAYRHSLTRYSPLTEHALCGRDDWRRPDNHPSSRRYYRMGSRSCPYLQFSHRQSRLCDVRSMGNGHVLRCTSESPVSCNQQSRIMARPCSKRRGTDTGPDQGRLRPTDGVRHVQIISMDGVWRDPMAHHWPHAHVCSYHDLELGVAIARCCRCYPRVYCPRFAFRPLSSLVYDCGDIPRT</sequence>
<dbReference type="EMBL" id="KN824362">
    <property type="protein sequence ID" value="KIM22171.1"/>
    <property type="molecule type" value="Genomic_DNA"/>
</dbReference>
<reference evidence="2" key="2">
    <citation type="submission" date="2015-01" db="EMBL/GenBank/DDBJ databases">
        <title>Evolutionary Origins and Diversification of the Mycorrhizal Mutualists.</title>
        <authorList>
            <consortium name="DOE Joint Genome Institute"/>
            <consortium name="Mycorrhizal Genomics Consortium"/>
            <person name="Kohler A."/>
            <person name="Kuo A."/>
            <person name="Nagy L.G."/>
            <person name="Floudas D."/>
            <person name="Copeland A."/>
            <person name="Barry K.W."/>
            <person name="Cichocki N."/>
            <person name="Veneault-Fourrey C."/>
            <person name="LaButti K."/>
            <person name="Lindquist E.A."/>
            <person name="Lipzen A."/>
            <person name="Lundell T."/>
            <person name="Morin E."/>
            <person name="Murat C."/>
            <person name="Riley R."/>
            <person name="Ohm R."/>
            <person name="Sun H."/>
            <person name="Tunlid A."/>
            <person name="Henrissat B."/>
            <person name="Grigoriev I.V."/>
            <person name="Hibbett D.S."/>
            <person name="Martin F."/>
        </authorList>
    </citation>
    <scope>NUCLEOTIDE SEQUENCE [LARGE SCALE GENOMIC DNA]</scope>
    <source>
        <strain evidence="2">MAFF 305830</strain>
    </source>
</reference>
<evidence type="ECO:0000313" key="2">
    <source>
        <dbReference type="Proteomes" id="UP000054097"/>
    </source>
</evidence>
<protein>
    <submittedName>
        <fullName evidence="1">Uncharacterized protein</fullName>
    </submittedName>
</protein>
<dbReference type="Proteomes" id="UP000054097">
    <property type="component" value="Unassembled WGS sequence"/>
</dbReference>
<organism evidence="1 2">
    <name type="scientific">Serendipita vermifera MAFF 305830</name>
    <dbReference type="NCBI Taxonomy" id="933852"/>
    <lineage>
        <taxon>Eukaryota</taxon>
        <taxon>Fungi</taxon>
        <taxon>Dikarya</taxon>
        <taxon>Basidiomycota</taxon>
        <taxon>Agaricomycotina</taxon>
        <taxon>Agaricomycetes</taxon>
        <taxon>Sebacinales</taxon>
        <taxon>Serendipitaceae</taxon>
        <taxon>Serendipita</taxon>
    </lineage>
</organism>
<dbReference type="HOGENOM" id="CLU_1441868_0_0_1"/>